<gene>
    <name evidence="2" type="ORF">PGLA1383_LOCUS1886</name>
</gene>
<dbReference type="InterPro" id="IPR041492">
    <property type="entry name" value="HAD_2"/>
</dbReference>
<dbReference type="OrthoDB" id="2865258at2759"/>
<dbReference type="Gene3D" id="3.40.50.1000">
    <property type="entry name" value="HAD superfamily/HAD-like"/>
    <property type="match status" value="1"/>
</dbReference>
<dbReference type="EMBL" id="CAJNNV010000524">
    <property type="protein sequence ID" value="CAE8582897.1"/>
    <property type="molecule type" value="Genomic_DNA"/>
</dbReference>
<name>A0A813D3E6_POLGL</name>
<dbReference type="InterPro" id="IPR023214">
    <property type="entry name" value="HAD_sf"/>
</dbReference>
<feature type="region of interest" description="Disordered" evidence="1">
    <location>
        <begin position="39"/>
        <end position="70"/>
    </location>
</feature>
<comment type="caution">
    <text evidence="2">The sequence shown here is derived from an EMBL/GenBank/DDBJ whole genome shotgun (WGS) entry which is preliminary data.</text>
</comment>
<dbReference type="Proteomes" id="UP000654075">
    <property type="component" value="Unassembled WGS sequence"/>
</dbReference>
<evidence type="ECO:0000313" key="3">
    <source>
        <dbReference type="Proteomes" id="UP000654075"/>
    </source>
</evidence>
<protein>
    <submittedName>
        <fullName evidence="2">Uncharacterized protein</fullName>
    </submittedName>
</protein>
<reference evidence="2" key="1">
    <citation type="submission" date="2021-02" db="EMBL/GenBank/DDBJ databases">
        <authorList>
            <person name="Dougan E. K."/>
            <person name="Rhodes N."/>
            <person name="Thang M."/>
            <person name="Chan C."/>
        </authorList>
    </citation>
    <scope>NUCLEOTIDE SEQUENCE</scope>
</reference>
<dbReference type="Pfam" id="PF13419">
    <property type="entry name" value="HAD_2"/>
    <property type="match status" value="1"/>
</dbReference>
<accession>A0A813D3E6</accession>
<proteinExistence type="predicted"/>
<dbReference type="SUPFAM" id="SSF56784">
    <property type="entry name" value="HAD-like"/>
    <property type="match status" value="1"/>
</dbReference>
<keyword evidence="3" id="KW-1185">Reference proteome</keyword>
<evidence type="ECO:0000313" key="2">
    <source>
        <dbReference type="EMBL" id="CAE8582897.1"/>
    </source>
</evidence>
<feature type="region of interest" description="Disordered" evidence="1">
    <location>
        <begin position="205"/>
        <end position="225"/>
    </location>
</feature>
<sequence>MTSSPRLLRRTRAVLFDFDATLTVREELQVWRLFPERGGFGDAPPPPKTGTKRLLQSGEGEGNDAAPPAPVPVPRAVDTVWLRQKGFGGDTRISQLGEMFEELASLGVELHIVSFAQRDNIIRALSLLGMIHFFGDRIVGWQELGGPSKAGFIQRLMEERRWAKDQVLFVDDQARNIHEASLLCLTKKSGESGLDEGEMDEIRNTARGSTSSSASGGFGRAEASDPAERLHDLYRMV</sequence>
<evidence type="ECO:0000256" key="1">
    <source>
        <dbReference type="SAM" id="MobiDB-lite"/>
    </source>
</evidence>
<feature type="compositionally biased region" description="Low complexity" evidence="1">
    <location>
        <begin position="205"/>
        <end position="215"/>
    </location>
</feature>
<organism evidence="2 3">
    <name type="scientific">Polarella glacialis</name>
    <name type="common">Dinoflagellate</name>
    <dbReference type="NCBI Taxonomy" id="89957"/>
    <lineage>
        <taxon>Eukaryota</taxon>
        <taxon>Sar</taxon>
        <taxon>Alveolata</taxon>
        <taxon>Dinophyceae</taxon>
        <taxon>Suessiales</taxon>
        <taxon>Suessiaceae</taxon>
        <taxon>Polarella</taxon>
    </lineage>
</organism>
<dbReference type="InterPro" id="IPR036412">
    <property type="entry name" value="HAD-like_sf"/>
</dbReference>
<dbReference type="AlphaFoldDB" id="A0A813D3E6"/>
<dbReference type="CDD" id="cd01427">
    <property type="entry name" value="HAD_like"/>
    <property type="match status" value="1"/>
</dbReference>